<organism evidence="1 2">
    <name type="scientific">Novosphingobium silvae</name>
    <dbReference type="NCBI Taxonomy" id="2692619"/>
    <lineage>
        <taxon>Bacteria</taxon>
        <taxon>Pseudomonadati</taxon>
        <taxon>Pseudomonadota</taxon>
        <taxon>Alphaproteobacteria</taxon>
        <taxon>Sphingomonadales</taxon>
        <taxon>Sphingomonadaceae</taxon>
        <taxon>Novosphingobium</taxon>
    </lineage>
</organism>
<protein>
    <recommendedName>
        <fullName evidence="3">DUF4261 domain-containing protein</fullName>
    </recommendedName>
</protein>
<comment type="caution">
    <text evidence="1">The sequence shown here is derived from an EMBL/GenBank/DDBJ whole genome shotgun (WGS) entry which is preliminary data.</text>
</comment>
<dbReference type="Proteomes" id="UP000465810">
    <property type="component" value="Unassembled WGS sequence"/>
</dbReference>
<reference evidence="1 2" key="1">
    <citation type="submission" date="2019-12" db="EMBL/GenBank/DDBJ databases">
        <authorList>
            <person name="Feng G."/>
            <person name="Zhu H."/>
        </authorList>
    </citation>
    <scope>NUCLEOTIDE SEQUENCE [LARGE SCALE GENOMIC DNA]</scope>
    <source>
        <strain evidence="1 2">FGD1</strain>
    </source>
</reference>
<proteinExistence type="predicted"/>
<dbReference type="EMBL" id="WVTD01000006">
    <property type="protein sequence ID" value="MYL98043.1"/>
    <property type="molecule type" value="Genomic_DNA"/>
</dbReference>
<evidence type="ECO:0000313" key="2">
    <source>
        <dbReference type="Proteomes" id="UP000465810"/>
    </source>
</evidence>
<keyword evidence="2" id="KW-1185">Reference proteome</keyword>
<sequence>MHVGSGTSSGACLSLLFRKGERPEAEAIARTVETAREGGLVASVSYRPDPAAGWLELLASGLTFDLAGLSPLGPAPAVEVYQAFGFDRPCAVAELEAVQLVPSGHILSGAGLLPVMRTMMGLAANLVLHLPVAAVHWGAAQTLMEPRYFSRLMLNWLAGGAFPSLGLTAFSRAPDGSIGTRGLAHFTGQEMQLEASLHESDSDTARLAVRVIDHLVRHGGIAQAQTIGQWSDALLLEPSKVGKLVLVWRGG</sequence>
<accession>A0A7X4GGD4</accession>
<evidence type="ECO:0000313" key="1">
    <source>
        <dbReference type="EMBL" id="MYL98043.1"/>
    </source>
</evidence>
<dbReference type="AlphaFoldDB" id="A0A7X4GGD4"/>
<gene>
    <name evidence="1" type="ORF">GR702_09690</name>
</gene>
<evidence type="ECO:0008006" key="3">
    <source>
        <dbReference type="Google" id="ProtNLM"/>
    </source>
</evidence>
<name>A0A7X4GGD4_9SPHN</name>